<evidence type="ECO:0000256" key="3">
    <source>
        <dbReference type="ARBA" id="ARBA00023015"/>
    </source>
</evidence>
<dbReference type="SMART" id="SM00906">
    <property type="entry name" value="Fungal_trans"/>
    <property type="match status" value="1"/>
</dbReference>
<evidence type="ECO:0000256" key="5">
    <source>
        <dbReference type="ARBA" id="ARBA00023163"/>
    </source>
</evidence>
<dbReference type="InterPro" id="IPR001138">
    <property type="entry name" value="Zn2Cys6_DnaBD"/>
</dbReference>
<gene>
    <name evidence="9" type="ORF">GQ43DRAFT_453446</name>
</gene>
<keyword evidence="6" id="KW-0539">Nucleus</keyword>
<keyword evidence="10" id="KW-1185">Reference proteome</keyword>
<dbReference type="GO" id="GO:0000981">
    <property type="term" value="F:DNA-binding transcription factor activity, RNA polymerase II-specific"/>
    <property type="evidence" value="ECO:0007669"/>
    <property type="project" value="InterPro"/>
</dbReference>
<evidence type="ECO:0000313" key="10">
    <source>
        <dbReference type="Proteomes" id="UP000799536"/>
    </source>
</evidence>
<evidence type="ECO:0000256" key="1">
    <source>
        <dbReference type="ARBA" id="ARBA00004123"/>
    </source>
</evidence>
<dbReference type="SUPFAM" id="SSF57701">
    <property type="entry name" value="Zn2/Cys6 DNA-binding domain"/>
    <property type="match status" value="1"/>
</dbReference>
<dbReference type="PROSITE" id="PS00463">
    <property type="entry name" value="ZN2_CY6_FUNGAL_1"/>
    <property type="match status" value="1"/>
</dbReference>
<feature type="region of interest" description="Disordered" evidence="7">
    <location>
        <begin position="41"/>
        <end position="65"/>
    </location>
</feature>
<organism evidence="9 10">
    <name type="scientific">Delitschia confertaspora ATCC 74209</name>
    <dbReference type="NCBI Taxonomy" id="1513339"/>
    <lineage>
        <taxon>Eukaryota</taxon>
        <taxon>Fungi</taxon>
        <taxon>Dikarya</taxon>
        <taxon>Ascomycota</taxon>
        <taxon>Pezizomycotina</taxon>
        <taxon>Dothideomycetes</taxon>
        <taxon>Pleosporomycetidae</taxon>
        <taxon>Pleosporales</taxon>
        <taxon>Delitschiaceae</taxon>
        <taxon>Delitschia</taxon>
    </lineage>
</organism>
<dbReference type="SMART" id="SM00066">
    <property type="entry name" value="GAL4"/>
    <property type="match status" value="1"/>
</dbReference>
<dbReference type="InterPro" id="IPR036864">
    <property type="entry name" value="Zn2-C6_fun-type_DNA-bd_sf"/>
</dbReference>
<evidence type="ECO:0000256" key="2">
    <source>
        <dbReference type="ARBA" id="ARBA00022723"/>
    </source>
</evidence>
<dbReference type="InterPro" id="IPR007219">
    <property type="entry name" value="XnlR_reg_dom"/>
</dbReference>
<dbReference type="CDD" id="cd00067">
    <property type="entry name" value="GAL4"/>
    <property type="match status" value="1"/>
</dbReference>
<comment type="subcellular location">
    <subcellularLocation>
        <location evidence="1">Nucleus</location>
    </subcellularLocation>
</comment>
<evidence type="ECO:0000256" key="4">
    <source>
        <dbReference type="ARBA" id="ARBA00023125"/>
    </source>
</evidence>
<dbReference type="PANTHER" id="PTHR47338:SF3">
    <property type="entry name" value="C6 FINGER DOMAIN TRANSCRIPTION FACTOR DBAA-RELATED"/>
    <property type="match status" value="1"/>
</dbReference>
<dbReference type="AlphaFoldDB" id="A0A9P4N2M8"/>
<dbReference type="GO" id="GO:0005634">
    <property type="term" value="C:nucleus"/>
    <property type="evidence" value="ECO:0007669"/>
    <property type="project" value="UniProtKB-SubCell"/>
</dbReference>
<feature type="region of interest" description="Disordered" evidence="7">
    <location>
        <begin position="81"/>
        <end position="154"/>
    </location>
</feature>
<protein>
    <recommendedName>
        <fullName evidence="8">Zn(2)-C6 fungal-type domain-containing protein</fullName>
    </recommendedName>
</protein>
<sequence>MPRPSQEPPQRSSRQAQGLACEECRARKLRCDRVRPTCGTCESLGVSCTPNTARQPRGPRKGHLKALQSRISALERRLGGESIDAEGSPSPGHHRQNSVQSEQSPGQQSEAASDGFQEQAGVEEPYSWQPPSGIPNGFSDHAGTGEISGLQPPNEQLNIQSTTVLERLSLLQGLPPVTCDFPFPPTASTTPSILDQSHTAGNLMDIPDYPFSVPIDFDARVFIPSKPSTSGSLSSVQSELPSRFSSASAFHLPELMKADLNHLYFDRVHSFAPILNRRRYFARAAHPVGAAAPFVSLQHAMWTLAACLGSGFKDIQKSLYSHTRALLEEWEQTIITEPPPIELAQAWIFLAIYEIMQVNYDRGWLSAGRCFRLVQLMKLHEIDVPNGIAESTSLTFVEIEERRRTFWMAYSLDRFINLINQLPLTLSEQVILTRLPTAEAAFQRERPIKTPFLSEVISGNSDFQQVSSFNACIILVTISGRCLSHHQQCVVERAYGNMLQDFLARHQWLESLLSDKIKNLLALSSSCDVDDEPTDPMLLFTHMAAHATTLLLGKAIQSVPWNYQDLASSYEKRVLEAAQNISQLSQKLAEFGYFKMHPFTPIPLFFCAEFAQGRKTLDATFQALYDSMTSSLRDLSAVNMLAQTCLNLSLTN</sequence>
<keyword evidence="4" id="KW-0238">DNA-binding</keyword>
<dbReference type="Pfam" id="PF04082">
    <property type="entry name" value="Fungal_trans"/>
    <property type="match status" value="1"/>
</dbReference>
<dbReference type="OrthoDB" id="3037908at2759"/>
<keyword evidence="5" id="KW-0804">Transcription</keyword>
<proteinExistence type="predicted"/>
<reference evidence="9" key="1">
    <citation type="journal article" date="2020" name="Stud. Mycol.">
        <title>101 Dothideomycetes genomes: a test case for predicting lifestyles and emergence of pathogens.</title>
        <authorList>
            <person name="Haridas S."/>
            <person name="Albert R."/>
            <person name="Binder M."/>
            <person name="Bloem J."/>
            <person name="Labutti K."/>
            <person name="Salamov A."/>
            <person name="Andreopoulos B."/>
            <person name="Baker S."/>
            <person name="Barry K."/>
            <person name="Bills G."/>
            <person name="Bluhm B."/>
            <person name="Cannon C."/>
            <person name="Castanera R."/>
            <person name="Culley D."/>
            <person name="Daum C."/>
            <person name="Ezra D."/>
            <person name="Gonzalez J."/>
            <person name="Henrissat B."/>
            <person name="Kuo A."/>
            <person name="Liang C."/>
            <person name="Lipzen A."/>
            <person name="Lutzoni F."/>
            <person name="Magnuson J."/>
            <person name="Mondo S."/>
            <person name="Nolan M."/>
            <person name="Ohm R."/>
            <person name="Pangilinan J."/>
            <person name="Park H.-J."/>
            <person name="Ramirez L."/>
            <person name="Alfaro M."/>
            <person name="Sun H."/>
            <person name="Tritt A."/>
            <person name="Yoshinaga Y."/>
            <person name="Zwiers L.-H."/>
            <person name="Turgeon B."/>
            <person name="Goodwin S."/>
            <person name="Spatafora J."/>
            <person name="Crous P."/>
            <person name="Grigoriev I."/>
        </authorList>
    </citation>
    <scope>NUCLEOTIDE SEQUENCE</scope>
    <source>
        <strain evidence="9">ATCC 74209</strain>
    </source>
</reference>
<evidence type="ECO:0000256" key="7">
    <source>
        <dbReference type="SAM" id="MobiDB-lite"/>
    </source>
</evidence>
<keyword evidence="2" id="KW-0479">Metal-binding</keyword>
<dbReference type="Gene3D" id="4.10.240.10">
    <property type="entry name" value="Zn(2)-C6 fungal-type DNA-binding domain"/>
    <property type="match status" value="1"/>
</dbReference>
<feature type="domain" description="Zn(2)-C6 fungal-type" evidence="8">
    <location>
        <begin position="20"/>
        <end position="49"/>
    </location>
</feature>
<dbReference type="PANTHER" id="PTHR47338">
    <property type="entry name" value="ZN(II)2CYS6 TRANSCRIPTION FACTOR (EUROFUNG)-RELATED"/>
    <property type="match status" value="1"/>
</dbReference>
<feature type="compositionally biased region" description="Polar residues" evidence="7">
    <location>
        <begin position="97"/>
        <end position="111"/>
    </location>
</feature>
<dbReference type="GO" id="GO:0003677">
    <property type="term" value="F:DNA binding"/>
    <property type="evidence" value="ECO:0007669"/>
    <property type="project" value="UniProtKB-KW"/>
</dbReference>
<dbReference type="PROSITE" id="PS50048">
    <property type="entry name" value="ZN2_CY6_FUNGAL_2"/>
    <property type="match status" value="1"/>
</dbReference>
<accession>A0A9P4N2M8</accession>
<comment type="caution">
    <text evidence="9">The sequence shown here is derived from an EMBL/GenBank/DDBJ whole genome shotgun (WGS) entry which is preliminary data.</text>
</comment>
<name>A0A9P4N2M8_9PLEO</name>
<dbReference type="InterPro" id="IPR050815">
    <property type="entry name" value="TF_fung"/>
</dbReference>
<dbReference type="GO" id="GO:0006351">
    <property type="term" value="P:DNA-templated transcription"/>
    <property type="evidence" value="ECO:0007669"/>
    <property type="project" value="InterPro"/>
</dbReference>
<dbReference type="EMBL" id="ML993865">
    <property type="protein sequence ID" value="KAF2204950.1"/>
    <property type="molecule type" value="Genomic_DNA"/>
</dbReference>
<evidence type="ECO:0000256" key="6">
    <source>
        <dbReference type="ARBA" id="ARBA00023242"/>
    </source>
</evidence>
<dbReference type="CDD" id="cd12148">
    <property type="entry name" value="fungal_TF_MHR"/>
    <property type="match status" value="1"/>
</dbReference>
<dbReference type="Proteomes" id="UP000799536">
    <property type="component" value="Unassembled WGS sequence"/>
</dbReference>
<keyword evidence="3" id="KW-0805">Transcription regulation</keyword>
<dbReference type="Pfam" id="PF00172">
    <property type="entry name" value="Zn_clus"/>
    <property type="match status" value="1"/>
</dbReference>
<evidence type="ECO:0000259" key="8">
    <source>
        <dbReference type="PROSITE" id="PS50048"/>
    </source>
</evidence>
<dbReference type="GO" id="GO:0008270">
    <property type="term" value="F:zinc ion binding"/>
    <property type="evidence" value="ECO:0007669"/>
    <property type="project" value="InterPro"/>
</dbReference>
<evidence type="ECO:0000313" key="9">
    <source>
        <dbReference type="EMBL" id="KAF2204950.1"/>
    </source>
</evidence>